<evidence type="ECO:0008006" key="5">
    <source>
        <dbReference type="Google" id="ProtNLM"/>
    </source>
</evidence>
<feature type="compositionally biased region" description="Basic and acidic residues" evidence="1">
    <location>
        <begin position="25"/>
        <end position="54"/>
    </location>
</feature>
<evidence type="ECO:0000313" key="4">
    <source>
        <dbReference type="Proteomes" id="UP000031599"/>
    </source>
</evidence>
<dbReference type="PROSITE" id="PS51257">
    <property type="entry name" value="PROKAR_LIPOPROTEIN"/>
    <property type="match status" value="1"/>
</dbReference>
<feature type="signal peptide" evidence="2">
    <location>
        <begin position="1"/>
        <end position="18"/>
    </location>
</feature>
<dbReference type="Proteomes" id="UP000031599">
    <property type="component" value="Unassembled WGS sequence"/>
</dbReference>
<protein>
    <recommendedName>
        <fullName evidence="5">Lipoprotein</fullName>
    </recommendedName>
</protein>
<comment type="caution">
    <text evidence="3">The sequence shown here is derived from an EMBL/GenBank/DDBJ whole genome shotgun (WGS) entry which is preliminary data.</text>
</comment>
<evidence type="ECO:0000313" key="3">
    <source>
        <dbReference type="EMBL" id="KIG12870.1"/>
    </source>
</evidence>
<dbReference type="EMBL" id="JMCC02000115">
    <property type="protein sequence ID" value="KIG12870.1"/>
    <property type="molecule type" value="Genomic_DNA"/>
</dbReference>
<evidence type="ECO:0000256" key="2">
    <source>
        <dbReference type="SAM" id="SignalP"/>
    </source>
</evidence>
<dbReference type="RefSeq" id="WP_052556839.1">
    <property type="nucleotide sequence ID" value="NZ_JMCC02000115.1"/>
</dbReference>
<gene>
    <name evidence="3" type="ORF">DB30_00937</name>
</gene>
<name>A0A0C2CTD2_9BACT</name>
<sequence length="206" mass="22267">MLRPRLALALLLPLALLACDKAEDKPADATADKAEKPADKPADKPVAKPKKLEQPWKPSDVIGAMKVGTTLVYKQTGKDIKGKDVDDDFKCEVKTASDTEVGTVCNGVNHPSEDKGATMVATAEWTEFSPFFSVSRPEVKLIERADLTVPAGTFDTVQAELAGFFGNNYTVWMIADKPGVYAKVLKHPNSGTEGDQTELVFELSSL</sequence>
<accession>A0A0C2CTD2</accession>
<evidence type="ECO:0000256" key="1">
    <source>
        <dbReference type="SAM" id="MobiDB-lite"/>
    </source>
</evidence>
<organism evidence="3 4">
    <name type="scientific">Enhygromyxa salina</name>
    <dbReference type="NCBI Taxonomy" id="215803"/>
    <lineage>
        <taxon>Bacteria</taxon>
        <taxon>Pseudomonadati</taxon>
        <taxon>Myxococcota</taxon>
        <taxon>Polyangia</taxon>
        <taxon>Nannocystales</taxon>
        <taxon>Nannocystaceae</taxon>
        <taxon>Enhygromyxa</taxon>
    </lineage>
</organism>
<keyword evidence="2" id="KW-0732">Signal</keyword>
<feature type="region of interest" description="Disordered" evidence="1">
    <location>
        <begin position="25"/>
        <end position="58"/>
    </location>
</feature>
<reference evidence="3 4" key="1">
    <citation type="submission" date="2014-12" db="EMBL/GenBank/DDBJ databases">
        <title>Genome assembly of Enhygromyxa salina DSM 15201.</title>
        <authorList>
            <person name="Sharma G."/>
            <person name="Subramanian S."/>
        </authorList>
    </citation>
    <scope>NUCLEOTIDE SEQUENCE [LARGE SCALE GENOMIC DNA]</scope>
    <source>
        <strain evidence="3 4">DSM 15201</strain>
    </source>
</reference>
<proteinExistence type="predicted"/>
<feature type="chain" id="PRO_5002146912" description="Lipoprotein" evidence="2">
    <location>
        <begin position="19"/>
        <end position="206"/>
    </location>
</feature>
<dbReference type="AlphaFoldDB" id="A0A0C2CTD2"/>